<dbReference type="Proteomes" id="UP000259273">
    <property type="component" value="Unassembled WGS sequence"/>
</dbReference>
<evidence type="ECO:0000256" key="7">
    <source>
        <dbReference type="PIRSR" id="PIRSR600760-2"/>
    </source>
</evidence>
<evidence type="ECO:0000256" key="5">
    <source>
        <dbReference type="ARBA" id="ARBA00023136"/>
    </source>
</evidence>
<dbReference type="GO" id="GO:0005886">
    <property type="term" value="C:plasma membrane"/>
    <property type="evidence" value="ECO:0007669"/>
    <property type="project" value="UniProtKB-SubCell"/>
</dbReference>
<evidence type="ECO:0000256" key="2">
    <source>
        <dbReference type="ARBA" id="ARBA00022475"/>
    </source>
</evidence>
<evidence type="ECO:0000256" key="4">
    <source>
        <dbReference type="ARBA" id="ARBA00022801"/>
    </source>
</evidence>
<accession>A0A3C1KJ62</accession>
<comment type="catalytic activity">
    <reaction evidence="6">
        <text>adenosine 3',5'-bisphosphate + H2O = AMP + phosphate</text>
        <dbReference type="Rhea" id="RHEA:10040"/>
        <dbReference type="ChEBI" id="CHEBI:15377"/>
        <dbReference type="ChEBI" id="CHEBI:43474"/>
        <dbReference type="ChEBI" id="CHEBI:58343"/>
        <dbReference type="ChEBI" id="CHEBI:456215"/>
        <dbReference type="EC" id="3.1.3.7"/>
    </reaction>
</comment>
<dbReference type="Gene3D" id="3.40.190.80">
    <property type="match status" value="1"/>
</dbReference>
<dbReference type="HAMAP" id="MF_02095">
    <property type="entry name" value="CysQ"/>
    <property type="match status" value="1"/>
</dbReference>
<feature type="binding site" evidence="7">
    <location>
        <position position="226"/>
    </location>
    <ligand>
        <name>Mg(2+)</name>
        <dbReference type="ChEBI" id="CHEBI:18420"/>
        <label>1</label>
        <note>catalytic</note>
    </ligand>
</feature>
<evidence type="ECO:0000256" key="6">
    <source>
        <dbReference type="HAMAP-Rule" id="MF_02095"/>
    </source>
</evidence>
<evidence type="ECO:0000313" key="8">
    <source>
        <dbReference type="EMBL" id="HAN26488.1"/>
    </source>
</evidence>
<comment type="cofactor">
    <cofactor evidence="6 7">
        <name>Mg(2+)</name>
        <dbReference type="ChEBI" id="CHEBI:18420"/>
    </cofactor>
</comment>
<evidence type="ECO:0000256" key="1">
    <source>
        <dbReference type="ARBA" id="ARBA00005289"/>
    </source>
</evidence>
<feature type="binding site" evidence="6">
    <location>
        <begin position="92"/>
        <end position="95"/>
    </location>
    <ligand>
        <name>substrate</name>
    </ligand>
</feature>
<feature type="binding site" evidence="6 7">
    <location>
        <position position="90"/>
    </location>
    <ligand>
        <name>Mg(2+)</name>
        <dbReference type="ChEBI" id="CHEBI:18420"/>
        <label>2</label>
    </ligand>
</feature>
<dbReference type="InterPro" id="IPR006240">
    <property type="entry name" value="CysQ"/>
</dbReference>
<comment type="caution">
    <text evidence="8">The sequence shown here is derived from an EMBL/GenBank/DDBJ whole genome shotgun (WGS) entry which is preliminary data.</text>
</comment>
<dbReference type="SUPFAM" id="SSF56655">
    <property type="entry name" value="Carbohydrate phosphatase"/>
    <property type="match status" value="1"/>
</dbReference>
<feature type="binding site" evidence="6">
    <location>
        <position position="70"/>
    </location>
    <ligand>
        <name>substrate</name>
    </ligand>
</feature>
<feature type="binding site" evidence="6">
    <location>
        <position position="226"/>
    </location>
    <ligand>
        <name>substrate</name>
    </ligand>
</feature>
<dbReference type="AlphaFoldDB" id="A0A3C1KJ62"/>
<feature type="binding site" evidence="6">
    <location>
        <position position="70"/>
    </location>
    <ligand>
        <name>Mg(2+)</name>
        <dbReference type="ChEBI" id="CHEBI:18420"/>
        <label>1</label>
    </ligand>
</feature>
<dbReference type="Pfam" id="PF00459">
    <property type="entry name" value="Inositol_P"/>
    <property type="match status" value="1"/>
</dbReference>
<keyword evidence="3 6" id="KW-0997">Cell inner membrane</keyword>
<proteinExistence type="inferred from homology"/>
<dbReference type="GO" id="GO:0046854">
    <property type="term" value="P:phosphatidylinositol phosphate biosynthetic process"/>
    <property type="evidence" value="ECO:0007669"/>
    <property type="project" value="InterPro"/>
</dbReference>
<dbReference type="GO" id="GO:0008441">
    <property type="term" value="F:3'(2'),5'-bisphosphate nucleotidase activity"/>
    <property type="evidence" value="ECO:0007669"/>
    <property type="project" value="UniProtKB-UniRule"/>
</dbReference>
<comment type="subcellular location">
    <subcellularLocation>
        <location evidence="6">Cell inner membrane</location>
        <topology evidence="6">Peripheral membrane protein</topology>
        <orientation evidence="6">Cytoplasmic side</orientation>
    </subcellularLocation>
</comment>
<keyword evidence="6 7" id="KW-0460">Magnesium</keyword>
<dbReference type="EC" id="3.1.3.7" evidence="6"/>
<dbReference type="GO" id="GO:0000287">
    <property type="term" value="F:magnesium ion binding"/>
    <property type="evidence" value="ECO:0007669"/>
    <property type="project" value="UniProtKB-UniRule"/>
</dbReference>
<keyword evidence="4 6" id="KW-0378">Hydrolase</keyword>
<dbReference type="PANTHER" id="PTHR43028:SF5">
    <property type="entry name" value="3'(2'),5'-BISPHOSPHATE NUCLEOTIDASE 1"/>
    <property type="match status" value="1"/>
</dbReference>
<dbReference type="STRING" id="1121937.GCA_000423125_03284"/>
<dbReference type="InterPro" id="IPR050725">
    <property type="entry name" value="CysQ/Inositol_MonoPase"/>
</dbReference>
<dbReference type="GO" id="GO:0000103">
    <property type="term" value="P:sulfate assimilation"/>
    <property type="evidence" value="ECO:0007669"/>
    <property type="project" value="TreeGrafter"/>
</dbReference>
<dbReference type="PROSITE" id="PS00630">
    <property type="entry name" value="IMP_2"/>
    <property type="match status" value="1"/>
</dbReference>
<dbReference type="NCBIfam" id="TIGR01331">
    <property type="entry name" value="bisphos_cysQ"/>
    <property type="match status" value="1"/>
</dbReference>
<dbReference type="Gene3D" id="3.30.540.10">
    <property type="entry name" value="Fructose-1,6-Bisphosphatase, subunit A, domain 1"/>
    <property type="match status" value="1"/>
</dbReference>
<feature type="binding site" evidence="7">
    <location>
        <position position="70"/>
    </location>
    <ligand>
        <name>Mg(2+)</name>
        <dbReference type="ChEBI" id="CHEBI:18420"/>
        <label>1</label>
        <note>catalytic</note>
    </ligand>
</feature>
<dbReference type="PANTHER" id="PTHR43028">
    <property type="entry name" value="3'(2'),5'-BISPHOSPHATE NUCLEOTIDASE 1"/>
    <property type="match status" value="1"/>
</dbReference>
<dbReference type="CDD" id="cd01638">
    <property type="entry name" value="CysQ"/>
    <property type="match status" value="1"/>
</dbReference>
<sequence length="289" mass="31207">MPDLTALVPPLLHLCLEAGQLICDHYHAPGDSGLRAKTDNSPLTHADMDSHACLRDGLAALTPQLPLLSEESSPAQKAQRHAWTRFWMVDPLDGTKEFIAGTGEFTINIALIDQHRPVLGVLYIPLQKMACVGVPGELSARFIADVNGRWRQAPLHTRALPGAKAGVTVLASRRHRNATLDACLAWLEAHCGTLQRENSGSALKFCQLAEGRGDVYPRFSPCSEWDVAAGQAVVEAAGGSVLGLDGNPLRYNCRDSLLSPHFLAVGDAHNALWPELLAHQRQLDDGVST</sequence>
<dbReference type="InterPro" id="IPR020550">
    <property type="entry name" value="Inositol_monophosphatase_CS"/>
</dbReference>
<feature type="binding site" evidence="6">
    <location>
        <position position="90"/>
    </location>
    <ligand>
        <name>Mg(2+)</name>
        <dbReference type="ChEBI" id="CHEBI:18420"/>
        <label>1</label>
    </ligand>
</feature>
<evidence type="ECO:0000256" key="3">
    <source>
        <dbReference type="ARBA" id="ARBA00022519"/>
    </source>
</evidence>
<dbReference type="PRINTS" id="PR00377">
    <property type="entry name" value="IMPHPHTASES"/>
</dbReference>
<feature type="binding site" evidence="6">
    <location>
        <position position="92"/>
    </location>
    <ligand>
        <name>Mg(2+)</name>
        <dbReference type="ChEBI" id="CHEBI:18420"/>
        <label>1</label>
    </ligand>
</feature>
<reference evidence="8 9" key="1">
    <citation type="journal article" date="2018" name="Nat. Biotechnol.">
        <title>A standardized bacterial taxonomy based on genome phylogeny substantially revises the tree of life.</title>
        <authorList>
            <person name="Parks D.H."/>
            <person name="Chuvochina M."/>
            <person name="Waite D.W."/>
            <person name="Rinke C."/>
            <person name="Skarshewski A."/>
            <person name="Chaumeil P.A."/>
            <person name="Hugenholtz P."/>
        </authorList>
    </citation>
    <scope>NUCLEOTIDE SEQUENCE [LARGE SCALE GENOMIC DNA]</scope>
    <source>
        <strain evidence="8">UBA9158</strain>
    </source>
</reference>
<gene>
    <name evidence="6 8" type="primary">cysQ</name>
    <name evidence="8" type="ORF">DCP75_01935</name>
</gene>
<keyword evidence="5 6" id="KW-0472">Membrane</keyword>
<dbReference type="GO" id="GO:0050427">
    <property type="term" value="P:3'-phosphoadenosine 5'-phosphosulfate metabolic process"/>
    <property type="evidence" value="ECO:0007669"/>
    <property type="project" value="TreeGrafter"/>
</dbReference>
<evidence type="ECO:0000313" key="9">
    <source>
        <dbReference type="Proteomes" id="UP000259273"/>
    </source>
</evidence>
<comment type="similarity">
    <text evidence="1 6">Belongs to the inositol monophosphatase superfamily. CysQ family.</text>
</comment>
<protein>
    <recommendedName>
        <fullName evidence="6">3'(2'),5'-bisphosphate nucleotidase CysQ</fullName>
        <ecNumber evidence="6">3.1.3.7</ecNumber>
    </recommendedName>
    <alternativeName>
        <fullName evidence="6">3'(2'),5-bisphosphonucleoside 3'(2')-phosphohydrolase</fullName>
    </alternativeName>
    <alternativeName>
        <fullName evidence="6">3'-phosphoadenosine 5'-phosphate phosphatase</fullName>
        <shortName evidence="6">PAP phosphatase</shortName>
    </alternativeName>
</protein>
<dbReference type="EMBL" id="DMND01000036">
    <property type="protein sequence ID" value="HAN26488.1"/>
    <property type="molecule type" value="Genomic_DNA"/>
</dbReference>
<feature type="binding site" evidence="6 7">
    <location>
        <position position="93"/>
    </location>
    <ligand>
        <name>Mg(2+)</name>
        <dbReference type="ChEBI" id="CHEBI:18420"/>
        <label>2</label>
    </ligand>
</feature>
<organism evidence="8 9">
    <name type="scientific">Haliea salexigens</name>
    <dbReference type="NCBI Taxonomy" id="287487"/>
    <lineage>
        <taxon>Bacteria</taxon>
        <taxon>Pseudomonadati</taxon>
        <taxon>Pseudomonadota</taxon>
        <taxon>Gammaproteobacteria</taxon>
        <taxon>Cellvibrionales</taxon>
        <taxon>Halieaceae</taxon>
        <taxon>Haliea</taxon>
    </lineage>
</organism>
<name>A0A3C1KJ62_9GAMM</name>
<keyword evidence="6 7" id="KW-0479">Metal-binding</keyword>
<keyword evidence="2 6" id="KW-1003">Cell membrane</keyword>
<feature type="binding site" evidence="7">
    <location>
        <position position="92"/>
    </location>
    <ligand>
        <name>Mg(2+)</name>
        <dbReference type="ChEBI" id="CHEBI:18420"/>
        <label>1</label>
        <note>catalytic</note>
    </ligand>
</feature>
<dbReference type="InterPro" id="IPR000760">
    <property type="entry name" value="Inositol_monophosphatase-like"/>
</dbReference>
<feature type="binding site" evidence="6">
    <location>
        <position position="226"/>
    </location>
    <ligand>
        <name>Mg(2+)</name>
        <dbReference type="ChEBI" id="CHEBI:18420"/>
        <label>2</label>
    </ligand>
</feature>
<comment type="function">
    <text evidence="6">Converts adenosine-3',5'-bisphosphate (PAP) to AMP.</text>
</comment>